<dbReference type="InterPro" id="IPR036259">
    <property type="entry name" value="MFS_trans_sf"/>
</dbReference>
<feature type="transmembrane region" description="Helical" evidence="5">
    <location>
        <begin position="156"/>
        <end position="174"/>
    </location>
</feature>
<dbReference type="EMBL" id="JARXRM010000012">
    <property type="protein sequence ID" value="MDH5821874.1"/>
    <property type="molecule type" value="Genomic_DNA"/>
</dbReference>
<keyword evidence="7" id="KW-1185">Reference proteome</keyword>
<sequence>MGALPPPRGRSGLLRALANIRRGERAAVAVAALFFFCVLTALMLLRPVRDALGMSQGMDQVRWLFVGTAVVTLAVNPVFAWLAARLRRFPLLGATYGFFAVGLATFWALLQFAPGAVGERSGQVFYVWFSVFNLFATMVFWALLAERFDADQGKRLFAPISVGGTLGAIFGPWLTSRLAEVVGAPALLLVAGGFLLAALALGWWLLRLLPDRAASPAAERDAPVGGSAWAGLRALVRSPYLAGIAGYVLLMTVMATFIYFTRLQMVAAVADDTDARAAVLGNIDMWTQIAVLALQVTLTGRIIQRFGLGVALAVLPVATAVGFAGLAAYGSFVVLVLLEAGNRAVQRGITRPAREALFTVLGREDTYKAKAAVDTFVYRGGDVLGAQVEGALGRLGFALGGLVGVVVPLAFAWAALGLWLGRAHAQRAAPSTPGSLPPPAAPARRARGVATPSLDSP</sequence>
<proteinExistence type="predicted"/>
<evidence type="ECO:0000256" key="1">
    <source>
        <dbReference type="ARBA" id="ARBA00022692"/>
    </source>
</evidence>
<evidence type="ECO:0000256" key="3">
    <source>
        <dbReference type="ARBA" id="ARBA00023136"/>
    </source>
</evidence>
<dbReference type="Pfam" id="PF07690">
    <property type="entry name" value="MFS_1"/>
    <property type="match status" value="1"/>
</dbReference>
<dbReference type="RefSeq" id="WP_280572667.1">
    <property type="nucleotide sequence ID" value="NZ_JARXRM010000012.1"/>
</dbReference>
<keyword evidence="1 5" id="KW-0812">Transmembrane</keyword>
<feature type="transmembrane region" description="Helical" evidence="5">
    <location>
        <begin position="285"/>
        <end position="303"/>
    </location>
</feature>
<feature type="transmembrane region" description="Helical" evidence="5">
    <location>
        <begin position="26"/>
        <end position="45"/>
    </location>
</feature>
<keyword evidence="2 5" id="KW-1133">Transmembrane helix</keyword>
<organism evidence="6 7">
    <name type="scientific">Luteimonas endophytica</name>
    <dbReference type="NCBI Taxonomy" id="3042023"/>
    <lineage>
        <taxon>Bacteria</taxon>
        <taxon>Pseudomonadati</taxon>
        <taxon>Pseudomonadota</taxon>
        <taxon>Gammaproteobacteria</taxon>
        <taxon>Lysobacterales</taxon>
        <taxon>Lysobacteraceae</taxon>
        <taxon>Luteimonas</taxon>
    </lineage>
</organism>
<feature type="transmembrane region" description="Helical" evidence="5">
    <location>
        <begin position="125"/>
        <end position="144"/>
    </location>
</feature>
<feature type="transmembrane region" description="Helical" evidence="5">
    <location>
        <begin position="65"/>
        <end position="84"/>
    </location>
</feature>
<dbReference type="SUPFAM" id="SSF103473">
    <property type="entry name" value="MFS general substrate transporter"/>
    <property type="match status" value="1"/>
</dbReference>
<dbReference type="CDD" id="cd06174">
    <property type="entry name" value="MFS"/>
    <property type="match status" value="1"/>
</dbReference>
<gene>
    <name evidence="6" type="ORF">QFW77_02545</name>
</gene>
<evidence type="ECO:0000313" key="6">
    <source>
        <dbReference type="EMBL" id="MDH5821874.1"/>
    </source>
</evidence>
<dbReference type="PANTHER" id="PTHR43596:SF1">
    <property type="entry name" value="ADP,ATP CARRIER PROTEIN"/>
    <property type="match status" value="1"/>
</dbReference>
<dbReference type="Gene3D" id="1.20.1250.20">
    <property type="entry name" value="MFS general substrate transporter like domains"/>
    <property type="match status" value="1"/>
</dbReference>
<evidence type="ECO:0000256" key="2">
    <source>
        <dbReference type="ARBA" id="ARBA00022989"/>
    </source>
</evidence>
<feature type="compositionally biased region" description="Low complexity" evidence="4">
    <location>
        <begin position="448"/>
        <end position="457"/>
    </location>
</feature>
<reference evidence="6 7" key="1">
    <citation type="submission" date="2023-04" db="EMBL/GenBank/DDBJ databases">
        <title>Luteimonas endophyticus RD2P54.</title>
        <authorList>
            <person name="Sun J.-Q."/>
        </authorList>
    </citation>
    <scope>NUCLEOTIDE SEQUENCE [LARGE SCALE GENOMIC DNA]</scope>
    <source>
        <strain evidence="6 7">RD2P54</strain>
    </source>
</reference>
<protein>
    <submittedName>
        <fullName evidence="6">MFS transporter</fullName>
    </submittedName>
</protein>
<dbReference type="InterPro" id="IPR011701">
    <property type="entry name" value="MFS"/>
</dbReference>
<name>A0ABT6J4Y9_9GAMM</name>
<feature type="transmembrane region" description="Helical" evidence="5">
    <location>
        <begin position="91"/>
        <end position="113"/>
    </location>
</feature>
<keyword evidence="3 5" id="KW-0472">Membrane</keyword>
<evidence type="ECO:0000256" key="4">
    <source>
        <dbReference type="SAM" id="MobiDB-lite"/>
    </source>
</evidence>
<evidence type="ECO:0000313" key="7">
    <source>
        <dbReference type="Proteomes" id="UP001156940"/>
    </source>
</evidence>
<feature type="transmembrane region" description="Helical" evidence="5">
    <location>
        <begin position="186"/>
        <end position="206"/>
    </location>
</feature>
<dbReference type="PANTHER" id="PTHR43596">
    <property type="entry name" value="ADP,ATP CARRIER PROTEIN"/>
    <property type="match status" value="1"/>
</dbReference>
<comment type="caution">
    <text evidence="6">The sequence shown here is derived from an EMBL/GenBank/DDBJ whole genome shotgun (WGS) entry which is preliminary data.</text>
</comment>
<feature type="transmembrane region" description="Helical" evidence="5">
    <location>
        <begin position="310"/>
        <end position="338"/>
    </location>
</feature>
<feature type="transmembrane region" description="Helical" evidence="5">
    <location>
        <begin position="240"/>
        <end position="260"/>
    </location>
</feature>
<dbReference type="Proteomes" id="UP001156940">
    <property type="component" value="Unassembled WGS sequence"/>
</dbReference>
<accession>A0ABT6J4Y9</accession>
<evidence type="ECO:0000256" key="5">
    <source>
        <dbReference type="SAM" id="Phobius"/>
    </source>
</evidence>
<feature type="region of interest" description="Disordered" evidence="4">
    <location>
        <begin position="429"/>
        <end position="457"/>
    </location>
</feature>
<feature type="transmembrane region" description="Helical" evidence="5">
    <location>
        <begin position="397"/>
        <end position="420"/>
    </location>
</feature>